<dbReference type="AlphaFoldDB" id="A0A401IK66"/>
<dbReference type="OrthoDB" id="428036at2"/>
<gene>
    <name evidence="1" type="ORF">AsFPU1_3032</name>
</gene>
<dbReference type="Pfam" id="PF04365">
    <property type="entry name" value="BrnT_toxin"/>
    <property type="match status" value="1"/>
</dbReference>
<keyword evidence="2" id="KW-1185">Reference proteome</keyword>
<organism evidence="1 2">
    <name type="scientific">Aphanothece sacrum FPU1</name>
    <dbReference type="NCBI Taxonomy" id="1920663"/>
    <lineage>
        <taxon>Bacteria</taxon>
        <taxon>Bacillati</taxon>
        <taxon>Cyanobacteriota</taxon>
        <taxon>Cyanophyceae</taxon>
        <taxon>Oscillatoriophycideae</taxon>
        <taxon>Chroococcales</taxon>
        <taxon>Aphanothecaceae</taxon>
        <taxon>Aphanothece</taxon>
    </lineage>
</organism>
<protein>
    <recommendedName>
        <fullName evidence="3">BrnT family toxin</fullName>
    </recommendedName>
</protein>
<evidence type="ECO:0000313" key="1">
    <source>
        <dbReference type="EMBL" id="GBF81614.1"/>
    </source>
</evidence>
<dbReference type="InterPro" id="IPR007460">
    <property type="entry name" value="BrnT_toxin"/>
</dbReference>
<dbReference type="InterPro" id="IPR038573">
    <property type="entry name" value="BrnT_sf"/>
</dbReference>
<dbReference type="EMBL" id="BDQK01000013">
    <property type="protein sequence ID" value="GBF81614.1"/>
    <property type="molecule type" value="Genomic_DNA"/>
</dbReference>
<evidence type="ECO:0008006" key="3">
    <source>
        <dbReference type="Google" id="ProtNLM"/>
    </source>
</evidence>
<dbReference type="Proteomes" id="UP000287247">
    <property type="component" value="Unassembled WGS sequence"/>
</dbReference>
<dbReference type="RefSeq" id="WP_124972605.1">
    <property type="nucleotide sequence ID" value="NZ_BDQK01000013.1"/>
</dbReference>
<proteinExistence type="predicted"/>
<evidence type="ECO:0000313" key="2">
    <source>
        <dbReference type="Proteomes" id="UP000287247"/>
    </source>
</evidence>
<dbReference type="Gene3D" id="3.10.450.530">
    <property type="entry name" value="Ribonuclease toxin, BrnT, of type II toxin-antitoxin system"/>
    <property type="match status" value="1"/>
</dbReference>
<reference evidence="2" key="1">
    <citation type="submission" date="2017-05" db="EMBL/GenBank/DDBJ databases">
        <title>Physiological properties and genetic analysis related to exopolysaccharide production of fresh-water unicellular cyanobacterium Aphanothece sacrum, Suizenji Nori, that has been cultured as a food source in Japan.</title>
        <authorList>
            <person name="Kanesaki Y."/>
            <person name="Yoshikawa S."/>
            <person name="Ohki K."/>
        </authorList>
    </citation>
    <scope>NUCLEOTIDE SEQUENCE [LARGE SCALE GENOMIC DNA]</scope>
    <source>
        <strain evidence="2">FPU1</strain>
    </source>
</reference>
<sequence length="91" mass="10854">MEFEWDIDKNKANQKKHKISFEEAAEIFPYPTYEIVDTRIDYGEIRYIAIGSNSQLTIMTVVYTETEGRLRLISARRANTKEQELHYDYRT</sequence>
<accession>A0A401IK66</accession>
<comment type="caution">
    <text evidence="1">The sequence shown here is derived from an EMBL/GenBank/DDBJ whole genome shotgun (WGS) entry which is preliminary data.</text>
</comment>
<name>A0A401IK66_APHSA</name>